<dbReference type="SUPFAM" id="SSF51556">
    <property type="entry name" value="Metallo-dependent hydrolases"/>
    <property type="match status" value="1"/>
</dbReference>
<evidence type="ECO:0000256" key="2">
    <source>
        <dbReference type="ARBA" id="ARBA00022801"/>
    </source>
</evidence>
<evidence type="ECO:0000313" key="4">
    <source>
        <dbReference type="EMBL" id="NNV23128.1"/>
    </source>
</evidence>
<dbReference type="PANTHER" id="PTHR43794:SF11">
    <property type="entry name" value="AMIDOHYDROLASE-RELATED DOMAIN-CONTAINING PROTEIN"/>
    <property type="match status" value="1"/>
</dbReference>
<dbReference type="Pfam" id="PF01979">
    <property type="entry name" value="Amidohydro_1"/>
    <property type="match status" value="1"/>
</dbReference>
<dbReference type="EMBL" id="PKQI01000004">
    <property type="protein sequence ID" value="NNV23128.1"/>
    <property type="molecule type" value="Genomic_DNA"/>
</dbReference>
<dbReference type="SUPFAM" id="SSF51338">
    <property type="entry name" value="Composite domain of metallo-dependent hydrolases"/>
    <property type="match status" value="1"/>
</dbReference>
<name>A0A7Y3WZC7_9HYPH</name>
<dbReference type="InterPro" id="IPR011059">
    <property type="entry name" value="Metal-dep_hydrolase_composite"/>
</dbReference>
<dbReference type="InterPro" id="IPR006680">
    <property type="entry name" value="Amidohydro-rel"/>
</dbReference>
<sequence>MHTPSLPLSAAAQLPLGRRPKGKTLLTAEWLLGWRNGGHCLLHNGEIVFEHNQILYVGPAFAGEVARRIDFGKALISPGLIDLDALSDLDTYLLVQDNQPGWAKGRVWPRSYLERGPYEMYSDEELAFQKRFSFGLLLLNGITSAAPVASLYYRKWAETVTEFEAAAAAAGELGLRVFLSPAYRSGGMVLEAPGRIEPVFDEARGLDGLRDAIGFIERNHGGFDGLINGLLTPDRIETCTLPLLERTMAAAADLDCRVRIHMAQGQLERDTMQRLHKMSAPQWLAKHHLLSERLYAPHATHASSCDLDLYAEHGVSIAHSPLVSARMGSMLHSFAACRARGINIGMATDTAPPDMLMNLLVGLIACRIGEKASDAAFSRDLFDAATLGGAQALGRTDIGRLKTGAKADIAVFRLDDIFMTPSVDPITTLLTGGSGKVTEAVFVDGRLSMLSGAVAGIDMRAARIRAQQQYEGLIRKYSDRSWQHPPLEDIFQSSYPLWEV</sequence>
<dbReference type="NCBIfam" id="NF004801">
    <property type="entry name" value="PRK06151.1"/>
    <property type="match status" value="1"/>
</dbReference>
<dbReference type="InterPro" id="IPR032466">
    <property type="entry name" value="Metal_Hydrolase"/>
</dbReference>
<organism evidence="4 5">
    <name type="scientific">Brucella pseudogrignonensis</name>
    <dbReference type="NCBI Taxonomy" id="419475"/>
    <lineage>
        <taxon>Bacteria</taxon>
        <taxon>Pseudomonadati</taxon>
        <taxon>Pseudomonadota</taxon>
        <taxon>Alphaproteobacteria</taxon>
        <taxon>Hyphomicrobiales</taxon>
        <taxon>Brucellaceae</taxon>
        <taxon>Brucella/Ochrobactrum group</taxon>
        <taxon>Brucella</taxon>
    </lineage>
</organism>
<feature type="domain" description="Amidohydrolase-related" evidence="3">
    <location>
        <begin position="139"/>
        <end position="446"/>
    </location>
</feature>
<accession>A0A7Y3WZC7</accession>
<comment type="caution">
    <text evidence="4">The sequence shown here is derived from an EMBL/GenBank/DDBJ whole genome shotgun (WGS) entry which is preliminary data.</text>
</comment>
<proteinExistence type="inferred from homology"/>
<dbReference type="Gene3D" id="2.30.40.10">
    <property type="entry name" value="Urease, subunit C, domain 1"/>
    <property type="match status" value="1"/>
</dbReference>
<evidence type="ECO:0000256" key="1">
    <source>
        <dbReference type="ARBA" id="ARBA00006745"/>
    </source>
</evidence>
<keyword evidence="2 4" id="KW-0378">Hydrolase</keyword>
<dbReference type="InterPro" id="IPR050287">
    <property type="entry name" value="MTA/SAH_deaminase"/>
</dbReference>
<dbReference type="PANTHER" id="PTHR43794">
    <property type="entry name" value="AMINOHYDROLASE SSNA-RELATED"/>
    <property type="match status" value="1"/>
</dbReference>
<protein>
    <submittedName>
        <fullName evidence="4">N-ethylammeline chlorohydrolase</fullName>
    </submittedName>
</protein>
<evidence type="ECO:0000313" key="5">
    <source>
        <dbReference type="Proteomes" id="UP000526233"/>
    </source>
</evidence>
<dbReference type="RefSeq" id="WP_171380332.1">
    <property type="nucleotide sequence ID" value="NZ_JBLZNL010000005.1"/>
</dbReference>
<comment type="similarity">
    <text evidence="1">Belongs to the metallo-dependent hydrolases superfamily. ATZ/TRZ family.</text>
</comment>
<gene>
    <name evidence="4" type="ORF">EHE22_22255</name>
</gene>
<dbReference type="GO" id="GO:0016810">
    <property type="term" value="F:hydrolase activity, acting on carbon-nitrogen (but not peptide) bonds"/>
    <property type="evidence" value="ECO:0007669"/>
    <property type="project" value="InterPro"/>
</dbReference>
<dbReference type="AlphaFoldDB" id="A0A7Y3WZC7"/>
<dbReference type="Proteomes" id="UP000526233">
    <property type="component" value="Unassembled WGS sequence"/>
</dbReference>
<evidence type="ECO:0000259" key="3">
    <source>
        <dbReference type="Pfam" id="PF01979"/>
    </source>
</evidence>
<reference evidence="4 5" key="1">
    <citation type="submission" date="2018-11" db="EMBL/GenBank/DDBJ databases">
        <title>Genome sequencing and analysis.</title>
        <authorList>
            <person name="Huang Y.-T."/>
        </authorList>
    </citation>
    <scope>NUCLEOTIDE SEQUENCE [LARGE SCALE GENOMIC DNA]</scope>
    <source>
        <strain evidence="4 5">SHIN</strain>
    </source>
</reference>
<dbReference type="Gene3D" id="3.20.20.140">
    <property type="entry name" value="Metal-dependent hydrolases"/>
    <property type="match status" value="1"/>
</dbReference>